<dbReference type="Pfam" id="PF01928">
    <property type="entry name" value="CYTH"/>
    <property type="match status" value="1"/>
</dbReference>
<protein>
    <submittedName>
        <fullName evidence="2">Adenylate cyclase family protein</fullName>
    </submittedName>
</protein>
<sequence>MSTNNEIEFKQILNRSTYEEIYHTYFKNKKTFTQTNYYIDTNHFKLKQHHSALRIRVKDNHYEMTLKVPEDAGLTEYNHIVDIEPQLNMSIKLSQLPSDIRKIVKNEFNVFNDELVILGHLTTHRLETPHQNELLVLDKSQYLGKTDYELEYEVRSHDEGYVKFNRLLEEFNLEHKKPLNKVQRFFEEKNASKKK</sequence>
<dbReference type="PROSITE" id="PS51707">
    <property type="entry name" value="CYTH"/>
    <property type="match status" value="1"/>
</dbReference>
<evidence type="ECO:0000259" key="1">
    <source>
        <dbReference type="PROSITE" id="PS51707"/>
    </source>
</evidence>
<keyword evidence="3" id="KW-1185">Reference proteome</keyword>
<feature type="domain" description="CYTH" evidence="1">
    <location>
        <begin position="4"/>
        <end position="192"/>
    </location>
</feature>
<dbReference type="GeneID" id="63935986"/>
<evidence type="ECO:0000313" key="2">
    <source>
        <dbReference type="EMBL" id="SUM73231.1"/>
    </source>
</evidence>
<dbReference type="InterPro" id="IPR033469">
    <property type="entry name" value="CYTH-like_dom_sf"/>
</dbReference>
<dbReference type="InterPro" id="IPR023577">
    <property type="entry name" value="CYTH_domain"/>
</dbReference>
<dbReference type="Gene3D" id="2.40.320.10">
    <property type="entry name" value="Hypothetical Protein Pfu-838710-001"/>
    <property type="match status" value="1"/>
</dbReference>
<dbReference type="RefSeq" id="WP_115313685.1">
    <property type="nucleotide sequence ID" value="NZ_CP066042.1"/>
</dbReference>
<dbReference type="PIRSF" id="PIRSF012526">
    <property type="entry name" value="CYTH_UCP012526"/>
    <property type="match status" value="1"/>
</dbReference>
<reference evidence="2 3" key="1">
    <citation type="submission" date="2018-06" db="EMBL/GenBank/DDBJ databases">
        <authorList>
            <consortium name="Pathogen Informatics"/>
            <person name="Doyle S."/>
        </authorList>
    </citation>
    <scope>NUCLEOTIDE SEQUENCE [LARGE SCALE GENOMIC DNA]</scope>
    <source>
        <strain evidence="2 3">NCTC11807</strain>
    </source>
</reference>
<dbReference type="SUPFAM" id="SSF55154">
    <property type="entry name" value="CYTH-like phosphatases"/>
    <property type="match status" value="1"/>
</dbReference>
<dbReference type="Proteomes" id="UP000255425">
    <property type="component" value="Unassembled WGS sequence"/>
</dbReference>
<name>A0A380H9A8_9STAP</name>
<dbReference type="CDD" id="cd07762">
    <property type="entry name" value="CYTH-like_Pase_1"/>
    <property type="match status" value="1"/>
</dbReference>
<organism evidence="2 3">
    <name type="scientific">Staphylococcus saccharolyticus</name>
    <dbReference type="NCBI Taxonomy" id="33028"/>
    <lineage>
        <taxon>Bacteria</taxon>
        <taxon>Bacillati</taxon>
        <taxon>Bacillota</taxon>
        <taxon>Bacilli</taxon>
        <taxon>Bacillales</taxon>
        <taxon>Staphylococcaceae</taxon>
        <taxon>Staphylococcus</taxon>
    </lineage>
</organism>
<proteinExistence type="predicted"/>
<dbReference type="AlphaFoldDB" id="A0A380H9A8"/>
<dbReference type="SMART" id="SM01118">
    <property type="entry name" value="CYTH"/>
    <property type="match status" value="1"/>
</dbReference>
<dbReference type="InterPro" id="IPR009195">
    <property type="entry name" value="Uncharacterised_YjbK"/>
</dbReference>
<gene>
    <name evidence="2" type="primary">yjbK</name>
    <name evidence="2" type="ORF">NCTC11807_02045</name>
</gene>
<dbReference type="EMBL" id="UHDZ01000001">
    <property type="protein sequence ID" value="SUM73231.1"/>
    <property type="molecule type" value="Genomic_DNA"/>
</dbReference>
<evidence type="ECO:0000313" key="3">
    <source>
        <dbReference type="Proteomes" id="UP000255425"/>
    </source>
</evidence>
<accession>A0A380H9A8</accession>